<evidence type="ECO:0000256" key="7">
    <source>
        <dbReference type="ARBA" id="ARBA00022723"/>
    </source>
</evidence>
<keyword evidence="7 13" id="KW-0479">Metal-binding</keyword>
<evidence type="ECO:0000256" key="4">
    <source>
        <dbReference type="ARBA" id="ARBA00009712"/>
    </source>
</evidence>
<evidence type="ECO:0000256" key="1">
    <source>
        <dbReference type="ARBA" id="ARBA00001060"/>
    </source>
</evidence>
<name>L8JDV3_9GAMM</name>
<feature type="binding site" evidence="13">
    <location>
        <position position="127"/>
    </location>
    <ligand>
        <name>Fe cation</name>
        <dbReference type="ChEBI" id="CHEBI:24875"/>
    </ligand>
</feature>
<dbReference type="EC" id="1.14.16.1" evidence="5"/>
<keyword evidence="9 13" id="KW-0408">Iron</keyword>
<evidence type="ECO:0000256" key="2">
    <source>
        <dbReference type="ARBA" id="ARBA00001954"/>
    </source>
</evidence>
<dbReference type="InterPro" id="IPR019774">
    <property type="entry name" value="Aromatic-AA_hydroxylase_C"/>
</dbReference>
<organism evidence="15 16">
    <name type="scientific">Photobacterium marinum</name>
    <dbReference type="NCBI Taxonomy" id="1056511"/>
    <lineage>
        <taxon>Bacteria</taxon>
        <taxon>Pseudomonadati</taxon>
        <taxon>Pseudomonadota</taxon>
        <taxon>Gammaproteobacteria</taxon>
        <taxon>Vibrionales</taxon>
        <taxon>Vibrionaceae</taxon>
        <taxon>Photobacterium</taxon>
    </lineage>
</organism>
<feature type="domain" description="Biopterin-dependent aromatic amino acid hydroxylase family profile" evidence="14">
    <location>
        <begin position="1"/>
        <end position="271"/>
    </location>
</feature>
<evidence type="ECO:0000256" key="9">
    <source>
        <dbReference type="ARBA" id="ARBA00023004"/>
    </source>
</evidence>
<evidence type="ECO:0000256" key="5">
    <source>
        <dbReference type="ARBA" id="ARBA00011995"/>
    </source>
</evidence>
<proteinExistence type="inferred from homology"/>
<dbReference type="InterPro" id="IPR005960">
    <property type="entry name" value="Phe-4-hydroxylase_mono"/>
</dbReference>
<keyword evidence="8" id="KW-0560">Oxidoreductase</keyword>
<dbReference type="Proteomes" id="UP000011134">
    <property type="component" value="Unassembled WGS sequence"/>
</dbReference>
<evidence type="ECO:0000256" key="8">
    <source>
        <dbReference type="ARBA" id="ARBA00023002"/>
    </source>
</evidence>
<keyword evidence="11" id="KW-0585">Phenylalanine catabolism</keyword>
<comment type="similarity">
    <text evidence="4">Belongs to the biopterin-dependent aromatic amino acid hydroxylase family.</text>
</comment>
<dbReference type="NCBIfam" id="TIGR01267">
    <property type="entry name" value="Phe4hydrox_mono"/>
    <property type="match status" value="1"/>
</dbReference>
<evidence type="ECO:0000256" key="10">
    <source>
        <dbReference type="ARBA" id="ARBA00023033"/>
    </source>
</evidence>
<protein>
    <recommendedName>
        <fullName evidence="6">Phenylalanine-4-hydroxylase</fullName>
        <ecNumber evidence="5">1.14.16.1</ecNumber>
    </recommendedName>
    <alternativeName>
        <fullName evidence="12">Phe-4-monooxygenase</fullName>
    </alternativeName>
</protein>
<dbReference type="PROSITE" id="PS51410">
    <property type="entry name" value="BH4_AAA_HYDROXYL_2"/>
    <property type="match status" value="1"/>
</dbReference>
<evidence type="ECO:0000256" key="11">
    <source>
        <dbReference type="ARBA" id="ARBA00023232"/>
    </source>
</evidence>
<dbReference type="PATRIC" id="fig|1056511.3.peg.1543"/>
<dbReference type="PANTHER" id="PTHR11473">
    <property type="entry name" value="AROMATIC AMINO ACID HYDROXYLASE"/>
    <property type="match status" value="1"/>
</dbReference>
<accession>L8JDV3</accession>
<dbReference type="PANTHER" id="PTHR11473:SF24">
    <property type="entry name" value="PHENYLALANINE-4-HYDROXYLASE"/>
    <property type="match status" value="1"/>
</dbReference>
<dbReference type="InterPro" id="IPR001273">
    <property type="entry name" value="ArAA_hydroxylase"/>
</dbReference>
<dbReference type="RefSeq" id="WP_007464192.1">
    <property type="nucleotide sequence ID" value="NZ_AMZO01000006.1"/>
</dbReference>
<dbReference type="SUPFAM" id="SSF56534">
    <property type="entry name" value="Aromatic aminoacid monoxygenases, catalytic and oligomerization domains"/>
    <property type="match status" value="1"/>
</dbReference>
<comment type="cofactor">
    <cofactor evidence="2 13">
        <name>Fe(2+)</name>
        <dbReference type="ChEBI" id="CHEBI:29033"/>
    </cofactor>
</comment>
<evidence type="ECO:0000256" key="13">
    <source>
        <dbReference type="PIRSR" id="PIRSR601273-2"/>
    </source>
</evidence>
<dbReference type="GO" id="GO:0006559">
    <property type="term" value="P:L-phenylalanine catabolic process"/>
    <property type="evidence" value="ECO:0007669"/>
    <property type="project" value="UniProtKB-UniPathway"/>
</dbReference>
<dbReference type="InterPro" id="IPR036329">
    <property type="entry name" value="Aro-AA_hydroxylase_C_sf"/>
</dbReference>
<evidence type="ECO:0000313" key="15">
    <source>
        <dbReference type="EMBL" id="ELR67005.1"/>
    </source>
</evidence>
<comment type="pathway">
    <text evidence="3">Amino-acid degradation; L-phenylalanine degradation; acetoacetate and fumarate from L-phenylalanine: step 1/6.</text>
</comment>
<dbReference type="EMBL" id="AMZO01000006">
    <property type="protein sequence ID" value="ELR67005.1"/>
    <property type="molecule type" value="Genomic_DNA"/>
</dbReference>
<evidence type="ECO:0000256" key="3">
    <source>
        <dbReference type="ARBA" id="ARBA00005088"/>
    </source>
</evidence>
<dbReference type="UniPathway" id="UPA00139">
    <property type="reaction ID" value="UER00337"/>
</dbReference>
<feature type="binding site" evidence="13">
    <location>
        <position position="167"/>
    </location>
    <ligand>
        <name>Fe cation</name>
        <dbReference type="ChEBI" id="CHEBI:24875"/>
    </ligand>
</feature>
<dbReference type="InterPro" id="IPR036951">
    <property type="entry name" value="ArAA_hydroxylase_sf"/>
</dbReference>
<evidence type="ECO:0000256" key="12">
    <source>
        <dbReference type="ARBA" id="ARBA00029922"/>
    </source>
</evidence>
<evidence type="ECO:0000259" key="14">
    <source>
        <dbReference type="PROSITE" id="PS51410"/>
    </source>
</evidence>
<comment type="caution">
    <text evidence="15">The sequence shown here is derived from an EMBL/GenBank/DDBJ whole genome shotgun (WGS) entry which is preliminary data.</text>
</comment>
<feature type="binding site" evidence="13">
    <location>
        <position position="122"/>
    </location>
    <ligand>
        <name>Fe cation</name>
        <dbReference type="ChEBI" id="CHEBI:24875"/>
    </ligand>
</feature>
<dbReference type="OrthoDB" id="9780502at2"/>
<keyword evidence="16" id="KW-1185">Reference proteome</keyword>
<dbReference type="PROSITE" id="PS00367">
    <property type="entry name" value="BH4_AAA_HYDROXYL_1"/>
    <property type="match status" value="1"/>
</dbReference>
<dbReference type="CDD" id="cd03348">
    <property type="entry name" value="pro_PheOH"/>
    <property type="match status" value="1"/>
</dbReference>
<dbReference type="Gene3D" id="1.10.800.10">
    <property type="entry name" value="Aromatic amino acid hydroxylase"/>
    <property type="match status" value="1"/>
</dbReference>
<evidence type="ECO:0000256" key="6">
    <source>
        <dbReference type="ARBA" id="ARBA00020276"/>
    </source>
</evidence>
<gene>
    <name evidence="15" type="ORF">C942_04709</name>
</gene>
<comment type="catalytic activity">
    <reaction evidence="1">
        <text>(6R)-L-erythro-5,6,7,8-tetrahydrobiopterin + L-phenylalanine + O2 = (4aS,6R)-4a-hydroxy-L-erythro-5,6,7,8-tetrahydrobiopterin + L-tyrosine</text>
        <dbReference type="Rhea" id="RHEA:20273"/>
        <dbReference type="ChEBI" id="CHEBI:15379"/>
        <dbReference type="ChEBI" id="CHEBI:15642"/>
        <dbReference type="ChEBI" id="CHEBI:58095"/>
        <dbReference type="ChEBI" id="CHEBI:58315"/>
        <dbReference type="ChEBI" id="CHEBI:59560"/>
        <dbReference type="EC" id="1.14.16.1"/>
    </reaction>
</comment>
<evidence type="ECO:0000313" key="16">
    <source>
        <dbReference type="Proteomes" id="UP000011134"/>
    </source>
</evidence>
<dbReference type="Pfam" id="PF00351">
    <property type="entry name" value="Biopterin_H"/>
    <property type="match status" value="1"/>
</dbReference>
<keyword evidence="10" id="KW-0503">Monooxygenase</keyword>
<dbReference type="InterPro" id="IPR018301">
    <property type="entry name" value="ArAA_hydroxylase_Fe/CU_BS"/>
</dbReference>
<dbReference type="GO" id="GO:0004505">
    <property type="term" value="F:phenylalanine 4-monooxygenase activity"/>
    <property type="evidence" value="ECO:0007669"/>
    <property type="project" value="UniProtKB-EC"/>
</dbReference>
<dbReference type="GO" id="GO:0005506">
    <property type="term" value="F:iron ion binding"/>
    <property type="evidence" value="ECO:0007669"/>
    <property type="project" value="InterPro"/>
</dbReference>
<dbReference type="NCBIfam" id="NF008877">
    <property type="entry name" value="PRK11913.1-2"/>
    <property type="match status" value="1"/>
</dbReference>
<reference evidence="15 16" key="1">
    <citation type="submission" date="2012-12" db="EMBL/GenBank/DDBJ databases">
        <title>Genome Assembly of Photobacterium sp. AK15.</title>
        <authorList>
            <person name="Khatri I."/>
            <person name="Vaidya B."/>
            <person name="Srinivas T.N.R."/>
            <person name="Subramanian S."/>
            <person name="Pinnaka A."/>
        </authorList>
    </citation>
    <scope>NUCLEOTIDE SEQUENCE [LARGE SCALE GENOMIC DNA]</scope>
    <source>
        <strain evidence="15 16">AK15</strain>
    </source>
</reference>
<dbReference type="AlphaFoldDB" id="L8JDV3"/>
<sequence>MGTATKYVSKKPDENGFIHWSEEENRVWHDLVTRQLSVIEGRACEEYINGLRLLDLPRDRVPQLEEINCVLRKTTGWECVEVPALIDFDRFFSLLAAKRFPVATFLRRREEFDYLQEPDFFHEVFGHCAMLTNPAFAEFTHIYGRLGYEASKEDRVYLARLYWFTVEFGLLRHNGGIRIYGGGILSSPGETEYAVTSDKPEYREFDSVDIMRTPYRIDIMQPIYFVIDGIGQLYELARQDIMGMVQQAKSLGLHAPVFPPKNNKETTGDYV</sequence>
<dbReference type="PRINTS" id="PR00372">
    <property type="entry name" value="FYWHYDRXLASE"/>
</dbReference>